<organism evidence="11">
    <name type="scientific">Phaffia rhodozyma</name>
    <name type="common">Yeast</name>
    <name type="synonym">Xanthophyllomyces dendrorhous</name>
    <dbReference type="NCBI Taxonomy" id="264483"/>
    <lineage>
        <taxon>Eukaryota</taxon>
        <taxon>Fungi</taxon>
        <taxon>Dikarya</taxon>
        <taxon>Basidiomycota</taxon>
        <taxon>Agaricomycotina</taxon>
        <taxon>Tremellomycetes</taxon>
        <taxon>Cystofilobasidiales</taxon>
        <taxon>Mrakiaceae</taxon>
        <taxon>Phaffia</taxon>
    </lineage>
</organism>
<evidence type="ECO:0000256" key="3">
    <source>
        <dbReference type="ARBA" id="ARBA00008939"/>
    </source>
</evidence>
<evidence type="ECO:0000256" key="4">
    <source>
        <dbReference type="ARBA" id="ARBA00022448"/>
    </source>
</evidence>
<name>A0A0F7SXE0_PHARH</name>
<dbReference type="InterPro" id="IPR007741">
    <property type="entry name" value="Ribosomal_mL43/mS25/NADH_DH"/>
</dbReference>
<keyword evidence="5" id="KW-0679">Respiratory chain</keyword>
<keyword evidence="7" id="KW-0249">Electron transport</keyword>
<accession>A0A0F7SXE0</accession>
<protein>
    <submittedName>
        <fullName evidence="11">NADH:ubiquinone oxidoreductase NDUFA2/B8 subunit</fullName>
    </submittedName>
</protein>
<dbReference type="SUPFAM" id="SSF52833">
    <property type="entry name" value="Thioredoxin-like"/>
    <property type="match status" value="1"/>
</dbReference>
<dbReference type="Gene3D" id="3.40.30.10">
    <property type="entry name" value="Glutaredoxin"/>
    <property type="match status" value="1"/>
</dbReference>
<keyword evidence="8" id="KW-0496">Mitochondrion</keyword>
<dbReference type="SMART" id="SM00916">
    <property type="entry name" value="L51_S25_CI-B8"/>
    <property type="match status" value="1"/>
</dbReference>
<feature type="domain" description="Ribosomal protein/NADH dehydrogenase" evidence="10">
    <location>
        <begin position="21"/>
        <end position="94"/>
    </location>
</feature>
<dbReference type="GO" id="GO:0005743">
    <property type="term" value="C:mitochondrial inner membrane"/>
    <property type="evidence" value="ECO:0007669"/>
    <property type="project" value="UniProtKB-SubCell"/>
</dbReference>
<comment type="subcellular location">
    <subcellularLocation>
        <location evidence="2">Mitochondrion inner membrane</location>
        <topology evidence="2">Peripheral membrane protein</topology>
        <orientation evidence="2">Matrix side</orientation>
    </subcellularLocation>
</comment>
<dbReference type="EMBL" id="LN483166">
    <property type="protein sequence ID" value="CED84808.1"/>
    <property type="molecule type" value="Genomic_DNA"/>
</dbReference>
<evidence type="ECO:0000256" key="1">
    <source>
        <dbReference type="ARBA" id="ARBA00003195"/>
    </source>
</evidence>
<comment type="similarity">
    <text evidence="3">Belongs to the complex I NDUFA2 subunit family.</text>
</comment>
<evidence type="ECO:0000259" key="10">
    <source>
        <dbReference type="SMART" id="SM00916"/>
    </source>
</evidence>
<dbReference type="PANTHER" id="PTHR12878:SF0">
    <property type="entry name" value="NADH DEHYDROGENASE [UBIQUINONE] 1 ALPHA SUBCOMPLEX SUBUNIT 2"/>
    <property type="match status" value="1"/>
</dbReference>
<evidence type="ECO:0000256" key="2">
    <source>
        <dbReference type="ARBA" id="ARBA00004443"/>
    </source>
</evidence>
<dbReference type="PANTHER" id="PTHR12878">
    <property type="entry name" value="NADH-UBIQUINONE OXIDOREDUCTASE B8 SUBUNIT"/>
    <property type="match status" value="1"/>
</dbReference>
<keyword evidence="9" id="KW-0472">Membrane</keyword>
<sequence length="98" mass="10646">MSSLSKAIPSTLKELRFHLCQTSPASAGLRSYINSNYLSLKAANPDLKVLIREAAAVSPRAFARFEQGVESEVGLANLTEKDVVKQLETLVKSSENPL</sequence>
<dbReference type="InterPro" id="IPR016464">
    <property type="entry name" value="NADH_Ub_cplx-1_asu_su-2"/>
</dbReference>
<keyword evidence="4" id="KW-0813">Transport</keyword>
<proteinExistence type="inferred from homology"/>
<evidence type="ECO:0000313" key="11">
    <source>
        <dbReference type="EMBL" id="CED84808.1"/>
    </source>
</evidence>
<dbReference type="PIRSF" id="PIRSF005822">
    <property type="entry name" value="NDUA2"/>
    <property type="match status" value="1"/>
</dbReference>
<dbReference type="Pfam" id="PF05047">
    <property type="entry name" value="L51_S25_CI-B8"/>
    <property type="match status" value="1"/>
</dbReference>
<evidence type="ECO:0000256" key="7">
    <source>
        <dbReference type="ARBA" id="ARBA00022982"/>
    </source>
</evidence>
<evidence type="ECO:0000256" key="6">
    <source>
        <dbReference type="ARBA" id="ARBA00022792"/>
    </source>
</evidence>
<keyword evidence="11" id="KW-0830">Ubiquinone</keyword>
<evidence type="ECO:0000256" key="9">
    <source>
        <dbReference type="ARBA" id="ARBA00023136"/>
    </source>
</evidence>
<dbReference type="AlphaFoldDB" id="A0A0F7SXE0"/>
<keyword evidence="6" id="KW-0999">Mitochondrion inner membrane</keyword>
<dbReference type="InterPro" id="IPR036249">
    <property type="entry name" value="Thioredoxin-like_sf"/>
</dbReference>
<reference evidence="11" key="1">
    <citation type="submission" date="2014-08" db="EMBL/GenBank/DDBJ databases">
        <authorList>
            <person name="Sharma Rahul"/>
            <person name="Thines Marco"/>
        </authorList>
    </citation>
    <scope>NUCLEOTIDE SEQUENCE</scope>
</reference>
<evidence type="ECO:0000256" key="8">
    <source>
        <dbReference type="ARBA" id="ARBA00023128"/>
    </source>
</evidence>
<comment type="function">
    <text evidence="1">Accessory subunit of the mitochondrial membrane respiratory chain NADH dehydrogenase (Complex I), that is believed not to be involved in catalysis. Complex I functions in the transfer of electrons from NADH to the respiratory chain. The immediate electron acceptor for the enzyme is believed to be ubiquinone.</text>
</comment>
<evidence type="ECO:0000256" key="5">
    <source>
        <dbReference type="ARBA" id="ARBA00022660"/>
    </source>
</evidence>